<evidence type="ECO:0000313" key="5">
    <source>
        <dbReference type="Proteomes" id="UP000027997"/>
    </source>
</evidence>
<dbReference type="Gene3D" id="3.30.1320.10">
    <property type="match status" value="1"/>
</dbReference>
<organism evidence="4 5">
    <name type="scientific">Endozoicomonas elysicola</name>
    <dbReference type="NCBI Taxonomy" id="305900"/>
    <lineage>
        <taxon>Bacteria</taxon>
        <taxon>Pseudomonadati</taxon>
        <taxon>Pseudomonadota</taxon>
        <taxon>Gammaproteobacteria</taxon>
        <taxon>Oceanospirillales</taxon>
        <taxon>Endozoicomonadaceae</taxon>
        <taxon>Endozoicomonas</taxon>
    </lineage>
</organism>
<dbReference type="eggNOG" id="COG0228">
    <property type="taxonomic scope" value="Bacteria"/>
</dbReference>
<protein>
    <recommendedName>
        <fullName evidence="3">Small ribosomal subunit protein bS16</fullName>
    </recommendedName>
</protein>
<reference evidence="4 5" key="1">
    <citation type="submission" date="2014-06" db="EMBL/GenBank/DDBJ databases">
        <title>Whole Genome Sequences of Three Symbiotic Endozoicomonas Bacteria.</title>
        <authorList>
            <person name="Neave M.J."/>
            <person name="Apprill A."/>
            <person name="Voolstra C.R."/>
        </authorList>
    </citation>
    <scope>NUCLEOTIDE SEQUENCE [LARGE SCALE GENOMIC DNA]</scope>
    <source>
        <strain evidence="4 5">DSM 22380</strain>
    </source>
</reference>
<dbReference type="GO" id="GO:0015935">
    <property type="term" value="C:small ribosomal subunit"/>
    <property type="evidence" value="ECO:0007669"/>
    <property type="project" value="TreeGrafter"/>
</dbReference>
<comment type="similarity">
    <text evidence="3">Belongs to the bacterial ribosomal protein bS16 family.</text>
</comment>
<dbReference type="GO" id="GO:0006412">
    <property type="term" value="P:translation"/>
    <property type="evidence" value="ECO:0007669"/>
    <property type="project" value="UniProtKB-UniRule"/>
</dbReference>
<evidence type="ECO:0000256" key="3">
    <source>
        <dbReference type="HAMAP-Rule" id="MF_00385"/>
    </source>
</evidence>
<gene>
    <name evidence="3 4" type="primary">rpsP</name>
    <name evidence="4" type="ORF">GV64_12015</name>
</gene>
<dbReference type="RefSeq" id="WP_020582961.1">
    <property type="nucleotide sequence ID" value="NZ_JOJP01000001.1"/>
</dbReference>
<dbReference type="FunFam" id="3.30.1320.10:FF:000001">
    <property type="entry name" value="30S ribosomal protein S16"/>
    <property type="match status" value="1"/>
</dbReference>
<accession>A0A081KB44</accession>
<dbReference type="STRING" id="305900.GV64_12015"/>
<dbReference type="Pfam" id="PF00886">
    <property type="entry name" value="Ribosomal_S16"/>
    <property type="match status" value="1"/>
</dbReference>
<dbReference type="InterPro" id="IPR023803">
    <property type="entry name" value="Ribosomal_bS16_dom_sf"/>
</dbReference>
<evidence type="ECO:0000256" key="1">
    <source>
        <dbReference type="ARBA" id="ARBA00022980"/>
    </source>
</evidence>
<comment type="caution">
    <text evidence="4">The sequence shown here is derived from an EMBL/GenBank/DDBJ whole genome shotgun (WGS) entry which is preliminary data.</text>
</comment>
<dbReference type="PANTHER" id="PTHR12919">
    <property type="entry name" value="30S RIBOSOMAL PROTEIN S16"/>
    <property type="match status" value="1"/>
</dbReference>
<dbReference type="AlphaFoldDB" id="A0A081KB44"/>
<sequence>MVTIRLARGGSKKRPFYHLTVADSRNANGGRFIERVGFFNPTARGQEERLRVDSERVEFWLGQGATASDRVAQLLKEAKKAA</sequence>
<dbReference type="GO" id="GO:0003735">
    <property type="term" value="F:structural constituent of ribosome"/>
    <property type="evidence" value="ECO:0007669"/>
    <property type="project" value="InterPro"/>
</dbReference>
<dbReference type="NCBIfam" id="TIGR00002">
    <property type="entry name" value="S16"/>
    <property type="match status" value="1"/>
</dbReference>
<dbReference type="SUPFAM" id="SSF54565">
    <property type="entry name" value="Ribosomal protein S16"/>
    <property type="match status" value="1"/>
</dbReference>
<proteinExistence type="inferred from homology"/>
<name>A0A081KB44_9GAMM</name>
<dbReference type="EMBL" id="JOJP01000001">
    <property type="protein sequence ID" value="KEI71370.1"/>
    <property type="molecule type" value="Genomic_DNA"/>
</dbReference>
<dbReference type="GO" id="GO:0005737">
    <property type="term" value="C:cytoplasm"/>
    <property type="evidence" value="ECO:0007669"/>
    <property type="project" value="UniProtKB-ARBA"/>
</dbReference>
<keyword evidence="5" id="KW-1185">Reference proteome</keyword>
<dbReference type="PANTHER" id="PTHR12919:SF20">
    <property type="entry name" value="SMALL RIBOSOMAL SUBUNIT PROTEIN BS16M"/>
    <property type="match status" value="1"/>
</dbReference>
<evidence type="ECO:0000256" key="2">
    <source>
        <dbReference type="ARBA" id="ARBA00023274"/>
    </source>
</evidence>
<evidence type="ECO:0000313" key="4">
    <source>
        <dbReference type="EMBL" id="KEI71370.1"/>
    </source>
</evidence>
<dbReference type="HAMAP" id="MF_00385">
    <property type="entry name" value="Ribosomal_bS16"/>
    <property type="match status" value="1"/>
</dbReference>
<keyword evidence="1 3" id="KW-0689">Ribosomal protein</keyword>
<dbReference type="InterPro" id="IPR000307">
    <property type="entry name" value="Ribosomal_bS16"/>
</dbReference>
<dbReference type="Proteomes" id="UP000027997">
    <property type="component" value="Unassembled WGS sequence"/>
</dbReference>
<keyword evidence="2 3" id="KW-0687">Ribonucleoprotein</keyword>